<dbReference type="AlphaFoldDB" id="A0AAV5QKF1"/>
<dbReference type="GO" id="GO:0043998">
    <property type="term" value="F:histone H2A acetyltransferase activity"/>
    <property type="evidence" value="ECO:0007669"/>
    <property type="project" value="InterPro"/>
</dbReference>
<comment type="caution">
    <text evidence="7">The sequence shown here is derived from an EMBL/GenBank/DDBJ whole genome shotgun (WGS) entry which is preliminary data.</text>
</comment>
<dbReference type="PANTHER" id="PTHR20531">
    <property type="entry name" value="N-ALPHA-ACETYLTRANSFERASE 40"/>
    <property type="match status" value="1"/>
</dbReference>
<dbReference type="RefSeq" id="XP_064852273.1">
    <property type="nucleotide sequence ID" value="XM_064996201.1"/>
</dbReference>
<name>A0AAV5QKF1_9ASCO</name>
<evidence type="ECO:0000256" key="3">
    <source>
        <dbReference type="ARBA" id="ARBA00022490"/>
    </source>
</evidence>
<dbReference type="GeneID" id="90073252"/>
<dbReference type="Gene3D" id="3.40.630.30">
    <property type="match status" value="1"/>
</dbReference>
<comment type="subcellular location">
    <subcellularLocation>
        <location evidence="2">Cytoplasm</location>
    </subcellularLocation>
    <subcellularLocation>
        <location evidence="1">Nucleus</location>
    </subcellularLocation>
</comment>
<sequence>MSISPEDAEFTKEILPGLLDEIFPSKINNNTQLYRHIINNEQLNSLPLAVNKNIHFRMLSLVDDGIGNLYRGIKGRGWKLEKLDEFKEEPLVYILYSTSDSLDEDTEINAFISLQFSDLILGDPSLGKVVYLFEIHLSSELQNQSLGTRFLLGIDKLSVSPTLKAHNCKGVELTVFIQNQRAFNWYRKNGYALASDSPPNEEYVILFKQTHSVT</sequence>
<dbReference type="InterPro" id="IPR039949">
    <property type="entry name" value="NAA40"/>
</dbReference>
<gene>
    <name evidence="7" type="ORF">DASC09_025980</name>
</gene>
<dbReference type="Proteomes" id="UP001360560">
    <property type="component" value="Unassembled WGS sequence"/>
</dbReference>
<organism evidence="7 8">
    <name type="scientific">Saccharomycopsis crataegensis</name>
    <dbReference type="NCBI Taxonomy" id="43959"/>
    <lineage>
        <taxon>Eukaryota</taxon>
        <taxon>Fungi</taxon>
        <taxon>Dikarya</taxon>
        <taxon>Ascomycota</taxon>
        <taxon>Saccharomycotina</taxon>
        <taxon>Saccharomycetes</taxon>
        <taxon>Saccharomycopsidaceae</taxon>
        <taxon>Saccharomycopsis</taxon>
    </lineage>
</organism>
<evidence type="ECO:0000256" key="4">
    <source>
        <dbReference type="ARBA" id="ARBA00022679"/>
    </source>
</evidence>
<evidence type="ECO:0000256" key="2">
    <source>
        <dbReference type="ARBA" id="ARBA00004496"/>
    </source>
</evidence>
<proteinExistence type="predicted"/>
<keyword evidence="8" id="KW-1185">Reference proteome</keyword>
<accession>A0AAV5QKF1</accession>
<keyword evidence="4" id="KW-0808">Transferase</keyword>
<keyword evidence="3" id="KW-0963">Cytoplasm</keyword>
<evidence type="ECO:0000313" key="7">
    <source>
        <dbReference type="EMBL" id="GMM35273.1"/>
    </source>
</evidence>
<protein>
    <submittedName>
        <fullName evidence="7">Uncharacterized protein</fullName>
    </submittedName>
</protein>
<dbReference type="GO" id="GO:1990189">
    <property type="term" value="F:protein N-terminal-serine acetyltransferase activity"/>
    <property type="evidence" value="ECO:0007669"/>
    <property type="project" value="TreeGrafter"/>
</dbReference>
<reference evidence="7 8" key="1">
    <citation type="journal article" date="2023" name="Elife">
        <title>Identification of key yeast species and microbe-microbe interactions impacting larval growth of Drosophila in the wild.</title>
        <authorList>
            <person name="Mure A."/>
            <person name="Sugiura Y."/>
            <person name="Maeda R."/>
            <person name="Honda K."/>
            <person name="Sakurai N."/>
            <person name="Takahashi Y."/>
            <person name="Watada M."/>
            <person name="Katoh T."/>
            <person name="Gotoh A."/>
            <person name="Gotoh Y."/>
            <person name="Taniguchi I."/>
            <person name="Nakamura K."/>
            <person name="Hayashi T."/>
            <person name="Katayama T."/>
            <person name="Uemura T."/>
            <person name="Hattori Y."/>
        </authorList>
    </citation>
    <scope>NUCLEOTIDE SEQUENCE [LARGE SCALE GENOMIC DNA]</scope>
    <source>
        <strain evidence="7 8">SC-9</strain>
    </source>
</reference>
<dbReference type="SUPFAM" id="SSF55729">
    <property type="entry name" value="Acyl-CoA N-acyltransferases (Nat)"/>
    <property type="match status" value="1"/>
</dbReference>
<evidence type="ECO:0000256" key="5">
    <source>
        <dbReference type="ARBA" id="ARBA00023242"/>
    </source>
</evidence>
<evidence type="ECO:0000256" key="6">
    <source>
        <dbReference type="ARBA" id="ARBA00023315"/>
    </source>
</evidence>
<dbReference type="GO" id="GO:0010485">
    <property type="term" value="F:histone H4 acetyltransferase activity"/>
    <property type="evidence" value="ECO:0007669"/>
    <property type="project" value="InterPro"/>
</dbReference>
<keyword evidence="5" id="KW-0539">Nucleus</keyword>
<dbReference type="GO" id="GO:0005737">
    <property type="term" value="C:cytoplasm"/>
    <property type="evidence" value="ECO:0007669"/>
    <property type="project" value="UniProtKB-SubCell"/>
</dbReference>
<dbReference type="PANTHER" id="PTHR20531:SF1">
    <property type="entry name" value="N-ALPHA-ACETYLTRANSFERASE 40"/>
    <property type="match status" value="1"/>
</dbReference>
<dbReference type="InterPro" id="IPR016181">
    <property type="entry name" value="Acyl_CoA_acyltransferase"/>
</dbReference>
<keyword evidence="6" id="KW-0012">Acyltransferase</keyword>
<dbReference type="EMBL" id="BTFZ01000006">
    <property type="protein sequence ID" value="GMM35273.1"/>
    <property type="molecule type" value="Genomic_DNA"/>
</dbReference>
<evidence type="ECO:0000256" key="1">
    <source>
        <dbReference type="ARBA" id="ARBA00004123"/>
    </source>
</evidence>
<dbReference type="GO" id="GO:0005634">
    <property type="term" value="C:nucleus"/>
    <property type="evidence" value="ECO:0007669"/>
    <property type="project" value="UniProtKB-SubCell"/>
</dbReference>
<evidence type="ECO:0000313" key="8">
    <source>
        <dbReference type="Proteomes" id="UP001360560"/>
    </source>
</evidence>